<evidence type="ECO:0000313" key="1">
    <source>
        <dbReference type="EMBL" id="PPK65705.1"/>
    </source>
</evidence>
<evidence type="ECO:0000313" key="2">
    <source>
        <dbReference type="Proteomes" id="UP000238071"/>
    </source>
</evidence>
<gene>
    <name evidence="1" type="ORF">B0F88_1197</name>
</gene>
<dbReference type="EMBL" id="PTIY01000019">
    <property type="protein sequence ID" value="PPK65705.1"/>
    <property type="molecule type" value="Genomic_DNA"/>
</dbReference>
<dbReference type="AlphaFoldDB" id="A0A2S6GKI2"/>
<accession>A0A2S6GKI2</accession>
<sequence>MKGGELSGLSTKVIACVIEVRNTLGFGLLELAECFMNRLNITHEANTVISSSPSCSSW</sequence>
<name>A0A2S6GKI2_9GAMM</name>
<organism evidence="1 2">
    <name type="scientific">Methylobacter tundripaludum</name>
    <dbReference type="NCBI Taxonomy" id="173365"/>
    <lineage>
        <taxon>Bacteria</taxon>
        <taxon>Pseudomonadati</taxon>
        <taxon>Pseudomonadota</taxon>
        <taxon>Gammaproteobacteria</taxon>
        <taxon>Methylococcales</taxon>
        <taxon>Methylococcaceae</taxon>
        <taxon>Methylobacter</taxon>
    </lineage>
</organism>
<comment type="caution">
    <text evidence="1">The sequence shown here is derived from an EMBL/GenBank/DDBJ whole genome shotgun (WGS) entry which is preliminary data.</text>
</comment>
<reference evidence="1 2" key="1">
    <citation type="submission" date="2018-02" db="EMBL/GenBank/DDBJ databases">
        <title>Subsurface microbial communities from deep shales in Ohio and West Virginia, USA.</title>
        <authorList>
            <person name="Wrighton K."/>
        </authorList>
    </citation>
    <scope>NUCLEOTIDE SEQUENCE [LARGE SCALE GENOMIC DNA]</scope>
    <source>
        <strain evidence="1 2">OWC-G53F</strain>
    </source>
</reference>
<proteinExistence type="predicted"/>
<protein>
    <submittedName>
        <fullName evidence="1">Uncharacterized protein</fullName>
    </submittedName>
</protein>
<dbReference type="Proteomes" id="UP000238071">
    <property type="component" value="Unassembled WGS sequence"/>
</dbReference>
<keyword evidence="2" id="KW-1185">Reference proteome</keyword>